<evidence type="ECO:0000313" key="1">
    <source>
        <dbReference type="EMBL" id="CAI6342376.1"/>
    </source>
</evidence>
<name>A0A9W4UU36_9PLEO</name>
<dbReference type="EMBL" id="CAOQHR010000013">
    <property type="protein sequence ID" value="CAI6342376.1"/>
    <property type="molecule type" value="Genomic_DNA"/>
</dbReference>
<organism evidence="1 2">
    <name type="scientific">Periconia digitata</name>
    <dbReference type="NCBI Taxonomy" id="1303443"/>
    <lineage>
        <taxon>Eukaryota</taxon>
        <taxon>Fungi</taxon>
        <taxon>Dikarya</taxon>
        <taxon>Ascomycota</taxon>
        <taxon>Pezizomycotina</taxon>
        <taxon>Dothideomycetes</taxon>
        <taxon>Pleosporomycetidae</taxon>
        <taxon>Pleosporales</taxon>
        <taxon>Massarineae</taxon>
        <taxon>Periconiaceae</taxon>
        <taxon>Periconia</taxon>
    </lineage>
</organism>
<comment type="caution">
    <text evidence="1">The sequence shown here is derived from an EMBL/GenBank/DDBJ whole genome shotgun (WGS) entry which is preliminary data.</text>
</comment>
<dbReference type="AlphaFoldDB" id="A0A9W4UU36"/>
<dbReference type="Proteomes" id="UP001152607">
    <property type="component" value="Unassembled WGS sequence"/>
</dbReference>
<evidence type="ECO:0000313" key="2">
    <source>
        <dbReference type="Proteomes" id="UP001152607"/>
    </source>
</evidence>
<proteinExistence type="predicted"/>
<protein>
    <submittedName>
        <fullName evidence="1">Uncharacterized protein</fullName>
    </submittedName>
</protein>
<keyword evidence="2" id="KW-1185">Reference proteome</keyword>
<dbReference type="OrthoDB" id="3705895at2759"/>
<accession>A0A9W4UU36</accession>
<gene>
    <name evidence="1" type="ORF">PDIGIT_LOCUS15583</name>
</gene>
<sequence length="129" mass="14460">MQNRALAIDRSPAQGKFTLRIDCDGLLVSDPNRPGILTSKPAAEAALYFRLETLLTAPIMQQIKIKCFHVCGEVESDEGACLVTLWGVGDWLVEQYRQAGKSASYEKWTRESAEDWNDPDILLTVFIDQ</sequence>
<reference evidence="1" key="1">
    <citation type="submission" date="2023-01" db="EMBL/GenBank/DDBJ databases">
        <authorList>
            <person name="Van Ghelder C."/>
            <person name="Rancurel C."/>
        </authorList>
    </citation>
    <scope>NUCLEOTIDE SEQUENCE</scope>
    <source>
        <strain evidence="1">CNCM I-4278</strain>
    </source>
</reference>